<reference evidence="1 2" key="1">
    <citation type="submission" date="2019-03" db="EMBL/GenBank/DDBJ databases">
        <title>Single cell metagenomics reveals metabolic interactions within the superorganism composed of flagellate Streblomastix strix and complex community of Bacteroidetes bacteria on its surface.</title>
        <authorList>
            <person name="Treitli S.C."/>
            <person name="Kolisko M."/>
            <person name="Husnik F."/>
            <person name="Keeling P."/>
            <person name="Hampl V."/>
        </authorList>
    </citation>
    <scope>NUCLEOTIDE SEQUENCE [LARGE SCALE GENOMIC DNA]</scope>
    <source>
        <strain evidence="1">ST1C</strain>
    </source>
</reference>
<proteinExistence type="predicted"/>
<organism evidence="1 2">
    <name type="scientific">Streblomastix strix</name>
    <dbReference type="NCBI Taxonomy" id="222440"/>
    <lineage>
        <taxon>Eukaryota</taxon>
        <taxon>Metamonada</taxon>
        <taxon>Preaxostyla</taxon>
        <taxon>Oxymonadida</taxon>
        <taxon>Streblomastigidae</taxon>
        <taxon>Streblomastix</taxon>
    </lineage>
</organism>
<evidence type="ECO:0000313" key="1">
    <source>
        <dbReference type="EMBL" id="KAA6396567.1"/>
    </source>
</evidence>
<comment type="caution">
    <text evidence="1">The sequence shown here is derived from an EMBL/GenBank/DDBJ whole genome shotgun (WGS) entry which is preliminary data.</text>
</comment>
<protein>
    <submittedName>
        <fullName evidence="1">Uncharacterized protein</fullName>
    </submittedName>
</protein>
<dbReference type="AlphaFoldDB" id="A0A5J4WNA0"/>
<dbReference type="Proteomes" id="UP000324800">
    <property type="component" value="Unassembled WGS sequence"/>
</dbReference>
<sequence length="323" mass="37403">MSEIDLNALEKEARQEFEAEKRQGTGGQLGLDGMIEIDEMDDDYDYYESQANRQDRMKSRAKQFDRLQFHPNNRFSVLKKDLDDNVVNFDNVVVFDKKKNAIYSVDGYTTAVGFGDPEHQHKRNWKKKYYSDVNDLERTALAAKLKQQDQNGGAKLPMATKQQIMASVWNSVLIIPAVEILERQDGKIDIYNSSNKVFVQKGDYEYLPLAKRLNKKELPAVISQLYQVEDVDARIMEALRQAMQYYDKYGYDSQRRRTPPIGPPITTQIQTLPELQQLNQSPRQTQSQKTQKQDYITQINLLNYHMNCNPNKAKLTMCGLVIN</sequence>
<gene>
    <name evidence="1" type="ORF">EZS28_007909</name>
</gene>
<evidence type="ECO:0000313" key="2">
    <source>
        <dbReference type="Proteomes" id="UP000324800"/>
    </source>
</evidence>
<accession>A0A5J4WNA0</accession>
<name>A0A5J4WNA0_9EUKA</name>
<dbReference type="EMBL" id="SNRW01001393">
    <property type="protein sequence ID" value="KAA6396567.1"/>
    <property type="molecule type" value="Genomic_DNA"/>
</dbReference>